<organism evidence="2 3">
    <name type="scientific">Chionoecetes opilio</name>
    <name type="common">Atlantic snow crab</name>
    <name type="synonym">Cancer opilio</name>
    <dbReference type="NCBI Taxonomy" id="41210"/>
    <lineage>
        <taxon>Eukaryota</taxon>
        <taxon>Metazoa</taxon>
        <taxon>Ecdysozoa</taxon>
        <taxon>Arthropoda</taxon>
        <taxon>Crustacea</taxon>
        <taxon>Multicrustacea</taxon>
        <taxon>Malacostraca</taxon>
        <taxon>Eumalacostraca</taxon>
        <taxon>Eucarida</taxon>
        <taxon>Decapoda</taxon>
        <taxon>Pleocyemata</taxon>
        <taxon>Brachyura</taxon>
        <taxon>Eubrachyura</taxon>
        <taxon>Majoidea</taxon>
        <taxon>Majidae</taxon>
        <taxon>Chionoecetes</taxon>
    </lineage>
</organism>
<reference evidence="2" key="1">
    <citation type="submission" date="2020-07" db="EMBL/GenBank/DDBJ databases">
        <title>The High-quality genome of the commercially important snow crab, Chionoecetes opilio.</title>
        <authorList>
            <person name="Jeong J.-H."/>
            <person name="Ryu S."/>
        </authorList>
    </citation>
    <scope>NUCLEOTIDE SEQUENCE</scope>
    <source>
        <strain evidence="2">MADBK_172401_WGS</strain>
        <tissue evidence="2">Digestive gland</tissue>
    </source>
</reference>
<feature type="compositionally biased region" description="Pro residues" evidence="1">
    <location>
        <begin position="114"/>
        <end position="138"/>
    </location>
</feature>
<sequence length="232" mass="24740">MSLTVTPHGRAPACTVQAACWRAAAVSLGLLHPNADGGSGSPHSPVAEAAGRVYLSVAIHPPPKVEQERWQSHWVAERTQDGAQTHKTRARSPGRARRVMKQQCSRSFDIGEGPVPPPSLYSSPPKPPAQPSRIPPPQVSFTPTSKAAPPLLQKQLALEHIAAVSSSFLPLPISTSMVPYSQMGARGALSTHSTWRHRREAGLAADYPTCPALPTASYRDSCWLSVSSVKGV</sequence>
<dbReference type="Proteomes" id="UP000770661">
    <property type="component" value="Unassembled WGS sequence"/>
</dbReference>
<dbReference type="EMBL" id="JACEEZ010013928">
    <property type="protein sequence ID" value="KAG0719793.1"/>
    <property type="molecule type" value="Genomic_DNA"/>
</dbReference>
<feature type="compositionally biased region" description="Basic residues" evidence="1">
    <location>
        <begin position="86"/>
        <end position="100"/>
    </location>
</feature>
<dbReference type="AlphaFoldDB" id="A0A8J5CEV9"/>
<name>A0A8J5CEV9_CHIOP</name>
<comment type="caution">
    <text evidence="2">The sequence shown here is derived from an EMBL/GenBank/DDBJ whole genome shotgun (WGS) entry which is preliminary data.</text>
</comment>
<evidence type="ECO:0000256" key="1">
    <source>
        <dbReference type="SAM" id="MobiDB-lite"/>
    </source>
</evidence>
<keyword evidence="3" id="KW-1185">Reference proteome</keyword>
<gene>
    <name evidence="2" type="ORF">GWK47_049761</name>
</gene>
<protein>
    <submittedName>
        <fullName evidence="2">Uncharacterized protein</fullName>
    </submittedName>
</protein>
<feature type="region of interest" description="Disordered" evidence="1">
    <location>
        <begin position="78"/>
        <end position="146"/>
    </location>
</feature>
<proteinExistence type="predicted"/>
<accession>A0A8J5CEV9</accession>
<evidence type="ECO:0000313" key="3">
    <source>
        <dbReference type="Proteomes" id="UP000770661"/>
    </source>
</evidence>
<evidence type="ECO:0000313" key="2">
    <source>
        <dbReference type="EMBL" id="KAG0719793.1"/>
    </source>
</evidence>